<protein>
    <recommendedName>
        <fullName evidence="1">RACo C-terminal domain-containing protein</fullName>
    </recommendedName>
</protein>
<reference evidence="2" key="1">
    <citation type="journal article" date="2014" name="Front. Microbiol.">
        <title>High frequency of phylogenetically diverse reductive dehalogenase-homologous genes in deep subseafloor sedimentary metagenomes.</title>
        <authorList>
            <person name="Kawai M."/>
            <person name="Futagami T."/>
            <person name="Toyoda A."/>
            <person name="Takaki Y."/>
            <person name="Nishi S."/>
            <person name="Hori S."/>
            <person name="Arai W."/>
            <person name="Tsubouchi T."/>
            <person name="Morono Y."/>
            <person name="Uchiyama I."/>
            <person name="Ito T."/>
            <person name="Fujiyama A."/>
            <person name="Inagaki F."/>
            <person name="Takami H."/>
        </authorList>
    </citation>
    <scope>NUCLEOTIDE SEQUENCE</scope>
    <source>
        <strain evidence="2">Expedition CK06-06</strain>
    </source>
</reference>
<dbReference type="Pfam" id="PF14574">
    <property type="entry name" value="RACo_C_ter"/>
    <property type="match status" value="1"/>
</dbReference>
<dbReference type="PANTHER" id="PTHR42895:SF1">
    <property type="entry name" value="IRON-SULFUR CLUSTER PROTEIN"/>
    <property type="match status" value="1"/>
</dbReference>
<name>X1VHV1_9ZZZZ</name>
<dbReference type="InterPro" id="IPR052911">
    <property type="entry name" value="Corrinoid_activation_enz"/>
</dbReference>
<evidence type="ECO:0000259" key="1">
    <source>
        <dbReference type="Pfam" id="PF14574"/>
    </source>
</evidence>
<dbReference type="EMBL" id="BARW01026580">
    <property type="protein sequence ID" value="GAJ07015.1"/>
    <property type="molecule type" value="Genomic_DNA"/>
</dbReference>
<accession>X1VHV1</accession>
<gene>
    <name evidence="2" type="ORF">S12H4_43322</name>
</gene>
<organism evidence="2">
    <name type="scientific">marine sediment metagenome</name>
    <dbReference type="NCBI Taxonomy" id="412755"/>
    <lineage>
        <taxon>unclassified sequences</taxon>
        <taxon>metagenomes</taxon>
        <taxon>ecological metagenomes</taxon>
    </lineage>
</organism>
<comment type="caution">
    <text evidence="2">The sequence shown here is derived from an EMBL/GenBank/DDBJ whole genome shotgun (WGS) entry which is preliminary data.</text>
</comment>
<feature type="non-terminal residue" evidence="2">
    <location>
        <position position="100"/>
    </location>
</feature>
<sequence length="100" mass="11169">MAELFIHGYIDRHGKFNAQKTKDRLVEDETGTGFLIEKGNNSYWGKDLIITEKDISNLIRTKGAVFSACSLLLKNAGLTFDKIDAFYIAGGFGQHLNIEN</sequence>
<proteinExistence type="predicted"/>
<dbReference type="AlphaFoldDB" id="X1VHV1"/>
<evidence type="ECO:0000313" key="2">
    <source>
        <dbReference type="EMBL" id="GAJ07015.1"/>
    </source>
</evidence>
<dbReference type="PANTHER" id="PTHR42895">
    <property type="entry name" value="IRON-SULFUR CLUSTER-BINDING PROTEIN-RELATED"/>
    <property type="match status" value="1"/>
</dbReference>
<feature type="domain" description="RACo C-terminal" evidence="1">
    <location>
        <begin position="1"/>
        <end position="100"/>
    </location>
</feature>
<dbReference type="InterPro" id="IPR027980">
    <property type="entry name" value="RACo_C"/>
</dbReference>